<organism evidence="6 7">
    <name type="scientific">Arthrobotrys musiformis</name>
    <dbReference type="NCBI Taxonomy" id="47236"/>
    <lineage>
        <taxon>Eukaryota</taxon>
        <taxon>Fungi</taxon>
        <taxon>Dikarya</taxon>
        <taxon>Ascomycota</taxon>
        <taxon>Pezizomycotina</taxon>
        <taxon>Orbiliomycetes</taxon>
        <taxon>Orbiliales</taxon>
        <taxon>Orbiliaceae</taxon>
        <taxon>Arthrobotrys</taxon>
    </lineage>
</organism>
<dbReference type="SMART" id="SM00861">
    <property type="entry name" value="Transket_pyr"/>
    <property type="match status" value="1"/>
</dbReference>
<dbReference type="Pfam" id="PF02779">
    <property type="entry name" value="Transket_pyr"/>
    <property type="match status" value="1"/>
</dbReference>
<dbReference type="CDD" id="cd07036">
    <property type="entry name" value="TPP_PYR_E1-PDHc-beta_like"/>
    <property type="match status" value="1"/>
</dbReference>
<dbReference type="Gene3D" id="3.40.50.920">
    <property type="match status" value="1"/>
</dbReference>
<dbReference type="GO" id="GO:0003863">
    <property type="term" value="F:branched-chain 2-oxo acid dehydrogenase activity"/>
    <property type="evidence" value="ECO:0007669"/>
    <property type="project" value="UniProtKB-EC"/>
</dbReference>
<dbReference type="FunFam" id="3.40.50.920:FF:000001">
    <property type="entry name" value="Pyruvate dehydrogenase E1 beta subunit"/>
    <property type="match status" value="1"/>
</dbReference>
<dbReference type="PANTHER" id="PTHR42980:SF1">
    <property type="entry name" value="2-OXOISOVALERATE DEHYDROGENASE SUBUNIT BETA, MITOCHONDRIAL"/>
    <property type="match status" value="1"/>
</dbReference>
<dbReference type="GO" id="GO:0006091">
    <property type="term" value="P:generation of precursor metabolites and energy"/>
    <property type="evidence" value="ECO:0007669"/>
    <property type="project" value="UniProtKB-ARBA"/>
</dbReference>
<dbReference type="InterPro" id="IPR033248">
    <property type="entry name" value="Transketolase_C"/>
</dbReference>
<dbReference type="Proteomes" id="UP001370758">
    <property type="component" value="Unassembled WGS sequence"/>
</dbReference>
<dbReference type="Gene3D" id="3.40.50.970">
    <property type="match status" value="1"/>
</dbReference>
<keyword evidence="7" id="KW-1185">Reference proteome</keyword>
<dbReference type="InterPro" id="IPR009014">
    <property type="entry name" value="Transketo_C/PFOR_II"/>
</dbReference>
<evidence type="ECO:0000256" key="3">
    <source>
        <dbReference type="ARBA" id="ARBA00023002"/>
    </source>
</evidence>
<accession>A0AAV9WH72</accession>
<protein>
    <recommendedName>
        <fullName evidence="2">3-methyl-2-oxobutanoate dehydrogenase (2-methylpropanoyl-transferring)</fullName>
        <ecNumber evidence="2">1.2.4.4</ecNumber>
    </recommendedName>
</protein>
<dbReference type="GO" id="GO:0009083">
    <property type="term" value="P:branched-chain amino acid catabolic process"/>
    <property type="evidence" value="ECO:0007669"/>
    <property type="project" value="TreeGrafter"/>
</dbReference>
<evidence type="ECO:0000313" key="6">
    <source>
        <dbReference type="EMBL" id="KAK6508010.1"/>
    </source>
</evidence>
<gene>
    <name evidence="6" type="ORF">TWF481_006429</name>
</gene>
<feature type="domain" description="Transketolase-like pyrimidine-binding" evidence="5">
    <location>
        <begin position="154"/>
        <end position="331"/>
    </location>
</feature>
<dbReference type="FunFam" id="3.40.50.970:FF:000001">
    <property type="entry name" value="Pyruvate dehydrogenase E1 beta subunit"/>
    <property type="match status" value="1"/>
</dbReference>
<dbReference type="EC" id="1.2.4.4" evidence="2"/>
<evidence type="ECO:0000259" key="5">
    <source>
        <dbReference type="SMART" id="SM00861"/>
    </source>
</evidence>
<dbReference type="AlphaFoldDB" id="A0AAV9WH72"/>
<reference evidence="6 7" key="1">
    <citation type="submission" date="2023-08" db="EMBL/GenBank/DDBJ databases">
        <authorList>
            <person name="Palmer J.M."/>
        </authorList>
    </citation>
    <scope>NUCLEOTIDE SEQUENCE [LARGE SCALE GENOMIC DNA]</scope>
    <source>
        <strain evidence="6 7">TWF481</strain>
    </source>
</reference>
<comment type="catalytic activity">
    <reaction evidence="4">
        <text>N(6)-[(R)-lipoyl]-L-lysyl-[protein] + 3-methyl-2-oxobutanoate + H(+) = N(6)-[(R)-S(8)-2-methylpropanoyldihydrolipoyl]-L-lysyl-[protein] + CO2</text>
        <dbReference type="Rhea" id="RHEA:13457"/>
        <dbReference type="Rhea" id="RHEA-COMP:10474"/>
        <dbReference type="Rhea" id="RHEA-COMP:10497"/>
        <dbReference type="ChEBI" id="CHEBI:11851"/>
        <dbReference type="ChEBI" id="CHEBI:15378"/>
        <dbReference type="ChEBI" id="CHEBI:16526"/>
        <dbReference type="ChEBI" id="CHEBI:83099"/>
        <dbReference type="ChEBI" id="CHEBI:83142"/>
        <dbReference type="EC" id="1.2.4.4"/>
    </reaction>
    <physiologicalReaction direction="left-to-right" evidence="4">
        <dbReference type="Rhea" id="RHEA:13458"/>
    </physiologicalReaction>
</comment>
<comment type="caution">
    <text evidence="6">The sequence shown here is derived from an EMBL/GenBank/DDBJ whole genome shotgun (WGS) entry which is preliminary data.</text>
</comment>
<dbReference type="InterPro" id="IPR029061">
    <property type="entry name" value="THDP-binding"/>
</dbReference>
<evidence type="ECO:0000256" key="1">
    <source>
        <dbReference type="ARBA" id="ARBA00001964"/>
    </source>
</evidence>
<evidence type="ECO:0000256" key="2">
    <source>
        <dbReference type="ARBA" id="ARBA00012277"/>
    </source>
</evidence>
<dbReference type="GO" id="GO:0007584">
    <property type="term" value="P:response to nutrient"/>
    <property type="evidence" value="ECO:0007669"/>
    <property type="project" value="TreeGrafter"/>
</dbReference>
<proteinExistence type="predicted"/>
<dbReference type="PANTHER" id="PTHR42980">
    <property type="entry name" value="2-OXOISOVALERATE DEHYDROGENASE SUBUNIT BETA-RELATED"/>
    <property type="match status" value="1"/>
</dbReference>
<comment type="cofactor">
    <cofactor evidence="1">
        <name>thiamine diphosphate</name>
        <dbReference type="ChEBI" id="CHEBI:58937"/>
    </cofactor>
</comment>
<sequence length="477" mass="52139">MAGQISQIWMFGMELFDRRLVAACVDSFPRFPFPLFPFDSPAPAPGNIQLAFEASIQQDLGLQPSRIHIQDSKMRRKAISLLCRVSRPSTVQRPLAAPIASLPRCYSSQAPPNAKLNQPIQYNTSTYLSHTAATTLANPELPSSIRASGNTTRQNLYQSINSALSTALTTDERAILFGEDVAFGGVFRCSTNLLDKFGPDRVFNTPLNELGIIGFGIGYAAHHESNTAIAEIQFGDYVFPAFDQIVNEAAKYRYRGAGEFNCGGLTIRMPVMGVGHGALYHSQSPEAFFCHVPGLKVVVPRGPVQAKGLLLASIRERNPVIFMEPKILYRAAVEEVPVDDYELPLEKAEVVAKGSDVTVISYGTTMYTAELAAKAAKEMLGASVEVIDLRTIYPWDKETIFESVKKTGRCVIVHEASKSGGVGGEVAACVQEECFLRLEAPVGRVAGYDAPMGLIFEQFNLPDVARIFDAIKKTLEY</sequence>
<name>A0AAV9WH72_9PEZI</name>
<dbReference type="InterPro" id="IPR005475">
    <property type="entry name" value="Transketolase-like_Pyr-bd"/>
</dbReference>
<evidence type="ECO:0000256" key="4">
    <source>
        <dbReference type="ARBA" id="ARBA00051764"/>
    </source>
</evidence>
<dbReference type="Pfam" id="PF02780">
    <property type="entry name" value="Transketolase_C"/>
    <property type="match status" value="1"/>
</dbReference>
<evidence type="ECO:0000313" key="7">
    <source>
        <dbReference type="Proteomes" id="UP001370758"/>
    </source>
</evidence>
<dbReference type="SUPFAM" id="SSF52922">
    <property type="entry name" value="TK C-terminal domain-like"/>
    <property type="match status" value="1"/>
</dbReference>
<dbReference type="SUPFAM" id="SSF52518">
    <property type="entry name" value="Thiamin diphosphate-binding fold (THDP-binding)"/>
    <property type="match status" value="1"/>
</dbReference>
<dbReference type="EMBL" id="JAVHJL010000003">
    <property type="protein sequence ID" value="KAK6508010.1"/>
    <property type="molecule type" value="Genomic_DNA"/>
</dbReference>
<keyword evidence="3" id="KW-0560">Oxidoreductase</keyword>